<comment type="similarity">
    <text evidence="1">Belongs to the fructosamine kinase family.</text>
</comment>
<dbReference type="SUPFAM" id="SSF56112">
    <property type="entry name" value="Protein kinase-like (PK-like)"/>
    <property type="match status" value="1"/>
</dbReference>
<keyword evidence="1 2" id="KW-0418">Kinase</keyword>
<dbReference type="PANTHER" id="PTHR12149">
    <property type="entry name" value="FRUCTOSAMINE 3 KINASE-RELATED PROTEIN"/>
    <property type="match status" value="1"/>
</dbReference>
<name>A0ABU5TKZ4_9CYAN</name>
<dbReference type="PIRSF" id="PIRSF006221">
    <property type="entry name" value="Ketosamine-3-kinase"/>
    <property type="match status" value="1"/>
</dbReference>
<dbReference type="GO" id="GO:0016301">
    <property type="term" value="F:kinase activity"/>
    <property type="evidence" value="ECO:0007669"/>
    <property type="project" value="UniProtKB-KW"/>
</dbReference>
<dbReference type="Gene3D" id="3.90.1200.10">
    <property type="match status" value="1"/>
</dbReference>
<sequence length="289" mass="33317">MDKIMWDEIEIAISQATGERFISDRRQAQSGGCINQATRISDGRRQFFVKSNTANYLDVFVAEAIALKQMYATDTIRVPRPICWGIANDVAYLVMENLDLGDRQDWEAMGRNLAAMHRVTSDRGFGWERDNVIGATPQINNWTHSWLDFWIEYRLAFQFNLAKRKGWRSNIPEEKVYKALSRFFDDYQPQPSMVHGDLWGGNAAFVDGEPVIFDPALYFGDREVDLAMTELFGGFPSQFYRAYQVAHPLDSGYQQRKTLYNLYHILNHFNLFGGGYGSQANRMIENICQ</sequence>
<evidence type="ECO:0000256" key="1">
    <source>
        <dbReference type="PIRNR" id="PIRNR006221"/>
    </source>
</evidence>
<gene>
    <name evidence="2" type="ORF">VB774_14160</name>
</gene>
<organism evidence="2 3">
    <name type="scientific">Pseudanabaena galeata UHCC 0370</name>
    <dbReference type="NCBI Taxonomy" id="3110310"/>
    <lineage>
        <taxon>Bacteria</taxon>
        <taxon>Bacillati</taxon>
        <taxon>Cyanobacteriota</taxon>
        <taxon>Cyanophyceae</taxon>
        <taxon>Pseudanabaenales</taxon>
        <taxon>Pseudanabaenaceae</taxon>
        <taxon>Pseudanabaena</taxon>
    </lineage>
</organism>
<dbReference type="EMBL" id="JAYGIE010000078">
    <property type="protein sequence ID" value="MEA5478767.1"/>
    <property type="molecule type" value="Genomic_DNA"/>
</dbReference>
<dbReference type="Gene3D" id="3.30.200.20">
    <property type="entry name" value="Phosphorylase Kinase, domain 1"/>
    <property type="match status" value="1"/>
</dbReference>
<protein>
    <submittedName>
        <fullName evidence="2">Fructosamine kinase family protein</fullName>
    </submittedName>
</protein>
<dbReference type="Proteomes" id="UP001301388">
    <property type="component" value="Unassembled WGS sequence"/>
</dbReference>
<accession>A0ABU5TKZ4</accession>
<dbReference type="InterPro" id="IPR011009">
    <property type="entry name" value="Kinase-like_dom_sf"/>
</dbReference>
<keyword evidence="3" id="KW-1185">Reference proteome</keyword>
<comment type="caution">
    <text evidence="2">The sequence shown here is derived from an EMBL/GenBank/DDBJ whole genome shotgun (WGS) entry which is preliminary data.</text>
</comment>
<dbReference type="PANTHER" id="PTHR12149:SF8">
    <property type="entry name" value="PROTEIN-RIBULOSAMINE 3-KINASE"/>
    <property type="match status" value="1"/>
</dbReference>
<keyword evidence="1" id="KW-0808">Transferase</keyword>
<dbReference type="Pfam" id="PF03881">
    <property type="entry name" value="Fructosamin_kin"/>
    <property type="match status" value="1"/>
</dbReference>
<evidence type="ECO:0000313" key="3">
    <source>
        <dbReference type="Proteomes" id="UP001301388"/>
    </source>
</evidence>
<proteinExistence type="inferred from homology"/>
<evidence type="ECO:0000313" key="2">
    <source>
        <dbReference type="EMBL" id="MEA5478767.1"/>
    </source>
</evidence>
<dbReference type="InterPro" id="IPR016477">
    <property type="entry name" value="Fructo-/Ketosamine-3-kinase"/>
</dbReference>
<reference evidence="2 3" key="1">
    <citation type="submission" date="2023-12" db="EMBL/GenBank/DDBJ databases">
        <title>Baltic Sea Cyanobacteria.</title>
        <authorList>
            <person name="Delbaje E."/>
            <person name="Fewer D.P."/>
            <person name="Shishido T.K."/>
        </authorList>
    </citation>
    <scope>NUCLEOTIDE SEQUENCE [LARGE SCALE GENOMIC DNA]</scope>
    <source>
        <strain evidence="2 3">UHCC 0370</strain>
    </source>
</reference>